<reference evidence="8 9" key="1">
    <citation type="submission" date="2019-08" db="EMBL/GenBank/DDBJ databases">
        <title>Whole genome sequencing of chitin degrading bacteria Chitinophaga pinensis YS16.</title>
        <authorList>
            <person name="Singh R.P."/>
            <person name="Manchanda G."/>
            <person name="Maurya I.K."/>
            <person name="Joshi N.K."/>
            <person name="Srivastava A.K."/>
        </authorList>
    </citation>
    <scope>NUCLEOTIDE SEQUENCE [LARGE SCALE GENOMIC DNA]</scope>
    <source>
        <strain evidence="8 9">YS-16</strain>
    </source>
</reference>
<gene>
    <name evidence="8" type="ORF">FEF09_09405</name>
</gene>
<name>A0A5C6LYJ1_9BACT</name>
<evidence type="ECO:0000256" key="2">
    <source>
        <dbReference type="ARBA" id="ARBA00006275"/>
    </source>
</evidence>
<evidence type="ECO:0000313" key="9">
    <source>
        <dbReference type="Proteomes" id="UP000318815"/>
    </source>
</evidence>
<keyword evidence="9" id="KW-1185">Reference proteome</keyword>
<keyword evidence="3" id="KW-0732">Signal</keyword>
<dbReference type="RefSeq" id="WP_146304872.1">
    <property type="nucleotide sequence ID" value="NZ_VOHS01000007.1"/>
</dbReference>
<evidence type="ECO:0000256" key="3">
    <source>
        <dbReference type="ARBA" id="ARBA00022729"/>
    </source>
</evidence>
<dbReference type="Gene3D" id="1.25.40.390">
    <property type="match status" value="1"/>
</dbReference>
<dbReference type="GO" id="GO:0009279">
    <property type="term" value="C:cell outer membrane"/>
    <property type="evidence" value="ECO:0007669"/>
    <property type="project" value="UniProtKB-SubCell"/>
</dbReference>
<dbReference type="OrthoDB" id="9792139at2"/>
<comment type="subcellular location">
    <subcellularLocation>
        <location evidence="1">Cell outer membrane</location>
    </subcellularLocation>
</comment>
<keyword evidence="4" id="KW-0472">Membrane</keyword>
<evidence type="ECO:0000256" key="1">
    <source>
        <dbReference type="ARBA" id="ARBA00004442"/>
    </source>
</evidence>
<dbReference type="InterPro" id="IPR012944">
    <property type="entry name" value="SusD_RagB_dom"/>
</dbReference>
<dbReference type="InterPro" id="IPR011990">
    <property type="entry name" value="TPR-like_helical_dom_sf"/>
</dbReference>
<protein>
    <submittedName>
        <fullName evidence="8">RagB/SusD family nutrient uptake outer membrane protein</fullName>
    </submittedName>
</protein>
<dbReference type="Pfam" id="PF14322">
    <property type="entry name" value="SusD-like_3"/>
    <property type="match status" value="1"/>
</dbReference>
<dbReference type="SUPFAM" id="SSF48452">
    <property type="entry name" value="TPR-like"/>
    <property type="match status" value="1"/>
</dbReference>
<dbReference type="EMBL" id="VOHS01000007">
    <property type="protein sequence ID" value="TWW00709.1"/>
    <property type="molecule type" value="Genomic_DNA"/>
</dbReference>
<organism evidence="8 9">
    <name type="scientific">Chitinophaga pinensis</name>
    <dbReference type="NCBI Taxonomy" id="79329"/>
    <lineage>
        <taxon>Bacteria</taxon>
        <taxon>Pseudomonadati</taxon>
        <taxon>Bacteroidota</taxon>
        <taxon>Chitinophagia</taxon>
        <taxon>Chitinophagales</taxon>
        <taxon>Chitinophagaceae</taxon>
        <taxon>Chitinophaga</taxon>
    </lineage>
</organism>
<keyword evidence="5" id="KW-0998">Cell outer membrane</keyword>
<dbReference type="AlphaFoldDB" id="A0A5C6LYJ1"/>
<accession>A0A5C6LYJ1</accession>
<proteinExistence type="inferred from homology"/>
<feature type="domain" description="SusD-like N-terminal" evidence="7">
    <location>
        <begin position="112"/>
        <end position="235"/>
    </location>
</feature>
<feature type="domain" description="RagB/SusD" evidence="6">
    <location>
        <begin position="282"/>
        <end position="598"/>
    </location>
</feature>
<dbReference type="Proteomes" id="UP000318815">
    <property type="component" value="Unassembled WGS sequence"/>
</dbReference>
<evidence type="ECO:0000256" key="4">
    <source>
        <dbReference type="ARBA" id="ARBA00023136"/>
    </source>
</evidence>
<dbReference type="InterPro" id="IPR033985">
    <property type="entry name" value="SusD-like_N"/>
</dbReference>
<evidence type="ECO:0000256" key="5">
    <source>
        <dbReference type="ARBA" id="ARBA00023237"/>
    </source>
</evidence>
<evidence type="ECO:0000259" key="7">
    <source>
        <dbReference type="Pfam" id="PF14322"/>
    </source>
</evidence>
<comment type="similarity">
    <text evidence="2">Belongs to the SusD family.</text>
</comment>
<evidence type="ECO:0000313" key="8">
    <source>
        <dbReference type="EMBL" id="TWW00709.1"/>
    </source>
</evidence>
<sequence length="598" mass="66209">MKRQFLKSKYILVAAVVAGGLFFDACSKSFLERVPQGSLTDTDVSTKAGIGELLIGAYAALDGQQQDVAAIGGGGPWEAAPSNWIYGSVAGGDAHKGSDATDQPPISLIATGQFDASNGFFNTKWKVLFDGVIRTNVILSLLPNVTDMTESEKSQVEAESKFLRGHYYFELKKMFNKVPWVDETMLVDYKQTNTADIWPKIEADFQFAYETLPPTQSQIGRANKWAAAAYLAKTYVYQKKWTNAKTLFDLITTQGVTAKGDRYALTNRFEDNFDAATKNNSESVFAIQMSANNGSGQISNGNQGEMLNFPYNSPFGCCGFYQPTQDLANSYRTNAEGLPYLDDANDHPLKSDMKVLSTAPFTPDTAPVDPRLDWTVGRRGIPFLDWGNHPGRSWVRDQDYAGPYAPKKNVYWQYNQDKYKDPNSWAPGSAINLVLIRYADVLLLAAETEAELGNLNAAQTYVNQVRTRAANPQSAVYKYVNDANPMGGFSTTPAANYVVANYPAGRFAAQGQAYALKAIRFERKLELAMEGQRYFDIVRWGTANAEMTKFFAYESKITTDLGGAKFVAPRNEYYPVPQRQIDLSMKGGTKTLEQNTGY</sequence>
<evidence type="ECO:0000259" key="6">
    <source>
        <dbReference type="Pfam" id="PF07980"/>
    </source>
</evidence>
<comment type="caution">
    <text evidence="8">The sequence shown here is derived from an EMBL/GenBank/DDBJ whole genome shotgun (WGS) entry which is preliminary data.</text>
</comment>
<dbReference type="Pfam" id="PF07980">
    <property type="entry name" value="SusD_RagB"/>
    <property type="match status" value="1"/>
</dbReference>